<dbReference type="AlphaFoldDB" id="A0A7R9FAX2"/>
<proteinExistence type="predicted"/>
<organism evidence="1">
    <name type="scientific">Timema bartmani</name>
    <dbReference type="NCBI Taxonomy" id="61472"/>
    <lineage>
        <taxon>Eukaryota</taxon>
        <taxon>Metazoa</taxon>
        <taxon>Ecdysozoa</taxon>
        <taxon>Arthropoda</taxon>
        <taxon>Hexapoda</taxon>
        <taxon>Insecta</taxon>
        <taxon>Pterygota</taxon>
        <taxon>Neoptera</taxon>
        <taxon>Polyneoptera</taxon>
        <taxon>Phasmatodea</taxon>
        <taxon>Timematodea</taxon>
        <taxon>Timematoidea</taxon>
        <taxon>Timematidae</taxon>
        <taxon>Timema</taxon>
    </lineage>
</organism>
<dbReference type="EMBL" id="OD571062">
    <property type="protein sequence ID" value="CAD7449084.1"/>
    <property type="molecule type" value="Genomic_DNA"/>
</dbReference>
<name>A0A7R9FAX2_9NEOP</name>
<accession>A0A7R9FAX2</accession>
<gene>
    <name evidence="1" type="ORF">TBIB3V08_LOCUS11363</name>
</gene>
<reference evidence="1" key="1">
    <citation type="submission" date="2020-11" db="EMBL/GenBank/DDBJ databases">
        <authorList>
            <person name="Tran Van P."/>
        </authorList>
    </citation>
    <scope>NUCLEOTIDE SEQUENCE</scope>
</reference>
<protein>
    <submittedName>
        <fullName evidence="1">Uncharacterized protein</fullName>
    </submittedName>
</protein>
<sequence>MLPLGRRPVENASTSHNEDHIKLDVQLLLSAIILVLFTTSLPCLKLALSKALGYGIIAGSVMDPSRRLRLAARVHVQCLYIASTATLLQELLEALWTQTHH</sequence>
<evidence type="ECO:0000313" key="1">
    <source>
        <dbReference type="EMBL" id="CAD7449084.1"/>
    </source>
</evidence>